<dbReference type="Proteomes" id="UP000031535">
    <property type="component" value="Unassembled WGS sequence"/>
</dbReference>
<evidence type="ECO:0000313" key="4">
    <source>
        <dbReference type="Proteomes" id="UP000031535"/>
    </source>
</evidence>
<dbReference type="InterPro" id="IPR025392">
    <property type="entry name" value="DUF4124"/>
</dbReference>
<feature type="domain" description="DUF4124" evidence="2">
    <location>
        <begin position="9"/>
        <end position="57"/>
    </location>
</feature>
<evidence type="ECO:0000256" key="1">
    <source>
        <dbReference type="SAM" id="SignalP"/>
    </source>
</evidence>
<gene>
    <name evidence="3" type="ORF">UCMB321_4478</name>
</gene>
<sequence>MGRCLVFVLFLSASCSAFSADAYKCVGHDGKVSFAAQPCAPDQGVSSWQARTQRTQLKSVSVDDAKPDNINQRATKILQAGYRTHITYKVKIVPAPGQKAP</sequence>
<evidence type="ECO:0000259" key="2">
    <source>
        <dbReference type="Pfam" id="PF13511"/>
    </source>
</evidence>
<dbReference type="EMBL" id="JXDG01000058">
    <property type="protein sequence ID" value="KIH81815.1"/>
    <property type="molecule type" value="Genomic_DNA"/>
</dbReference>
<name>A0A0C2I4C1_9PSED</name>
<protein>
    <recommendedName>
        <fullName evidence="2">DUF4124 domain-containing protein</fullName>
    </recommendedName>
</protein>
<reference evidence="3 4" key="1">
    <citation type="submission" date="2015-01" db="EMBL/GenBank/DDBJ databases">
        <title>Complete genome of Pseudomonas batumici UCM B-321 producer of the batumin antibiotic with strong antistaphilococcal and potential anticancer activity.</title>
        <authorList>
            <person name="Klochko V.V."/>
            <person name="Zelena L.B."/>
            <person name="Elena K.A."/>
            <person name="Reva O.N."/>
        </authorList>
    </citation>
    <scope>NUCLEOTIDE SEQUENCE [LARGE SCALE GENOMIC DNA]</scope>
    <source>
        <strain evidence="3 4">UCM B-321</strain>
    </source>
</reference>
<dbReference type="PATRIC" id="fig|226910.6.peg.4470"/>
<feature type="signal peptide" evidence="1">
    <location>
        <begin position="1"/>
        <end position="19"/>
    </location>
</feature>
<proteinExistence type="predicted"/>
<keyword evidence="1" id="KW-0732">Signal</keyword>
<organism evidence="3 4">
    <name type="scientific">Pseudomonas batumici</name>
    <dbReference type="NCBI Taxonomy" id="226910"/>
    <lineage>
        <taxon>Bacteria</taxon>
        <taxon>Pseudomonadati</taxon>
        <taxon>Pseudomonadota</taxon>
        <taxon>Gammaproteobacteria</taxon>
        <taxon>Pseudomonadales</taxon>
        <taxon>Pseudomonadaceae</taxon>
        <taxon>Pseudomonas</taxon>
    </lineage>
</organism>
<dbReference type="RefSeq" id="WP_040070698.1">
    <property type="nucleotide sequence ID" value="NZ_JXDG01000058.1"/>
</dbReference>
<dbReference type="Pfam" id="PF13511">
    <property type="entry name" value="DUF4124"/>
    <property type="match status" value="1"/>
</dbReference>
<dbReference type="PROSITE" id="PS51257">
    <property type="entry name" value="PROKAR_LIPOPROTEIN"/>
    <property type="match status" value="1"/>
</dbReference>
<keyword evidence="4" id="KW-1185">Reference proteome</keyword>
<feature type="chain" id="PRO_5002150121" description="DUF4124 domain-containing protein" evidence="1">
    <location>
        <begin position="20"/>
        <end position="101"/>
    </location>
</feature>
<dbReference type="OrthoDB" id="6898923at2"/>
<accession>A0A0C2I4C1</accession>
<evidence type="ECO:0000313" key="3">
    <source>
        <dbReference type="EMBL" id="KIH81815.1"/>
    </source>
</evidence>
<comment type="caution">
    <text evidence="3">The sequence shown here is derived from an EMBL/GenBank/DDBJ whole genome shotgun (WGS) entry which is preliminary data.</text>
</comment>
<dbReference type="AlphaFoldDB" id="A0A0C2I4C1"/>